<dbReference type="SUPFAM" id="SSF161098">
    <property type="entry name" value="MetI-like"/>
    <property type="match status" value="1"/>
</dbReference>
<keyword evidence="6" id="KW-0762">Sugar transport</keyword>
<comment type="function">
    <text evidence="1">Part of the ABC transporter complex MalEFGK involved in maltose/maltodextrin import. Probably responsible for the translocation of the substrate across the membrane.</text>
</comment>
<evidence type="ECO:0000256" key="6">
    <source>
        <dbReference type="ARBA" id="ARBA00022597"/>
    </source>
</evidence>
<organism evidence="13 14">
    <name type="scientific">Devosia nitrariae</name>
    <dbReference type="NCBI Taxonomy" id="2071872"/>
    <lineage>
        <taxon>Bacteria</taxon>
        <taxon>Pseudomonadati</taxon>
        <taxon>Pseudomonadota</taxon>
        <taxon>Alphaproteobacteria</taxon>
        <taxon>Hyphomicrobiales</taxon>
        <taxon>Devosiaceae</taxon>
        <taxon>Devosia</taxon>
    </lineage>
</organism>
<dbReference type="Gene3D" id="1.10.3720.10">
    <property type="entry name" value="MetI-like"/>
    <property type="match status" value="1"/>
</dbReference>
<name>A0ABQ5W744_9HYPH</name>
<protein>
    <recommendedName>
        <fullName evidence="10">Maltose/maltodextrin transport system permease protein MalG</fullName>
    </recommendedName>
</protein>
<feature type="transmembrane region" description="Helical" evidence="11">
    <location>
        <begin position="183"/>
        <end position="208"/>
    </location>
</feature>
<dbReference type="PROSITE" id="PS50928">
    <property type="entry name" value="ABC_TM1"/>
    <property type="match status" value="1"/>
</dbReference>
<evidence type="ECO:0000256" key="8">
    <source>
        <dbReference type="ARBA" id="ARBA00022989"/>
    </source>
</evidence>
<evidence type="ECO:0000256" key="7">
    <source>
        <dbReference type="ARBA" id="ARBA00022692"/>
    </source>
</evidence>
<dbReference type="CDD" id="cd06261">
    <property type="entry name" value="TM_PBP2"/>
    <property type="match status" value="1"/>
</dbReference>
<keyword evidence="14" id="KW-1185">Reference proteome</keyword>
<dbReference type="EMBL" id="BSNS01000011">
    <property type="protein sequence ID" value="GLQ55601.1"/>
    <property type="molecule type" value="Genomic_DNA"/>
</dbReference>
<feature type="domain" description="ABC transmembrane type-1" evidence="12">
    <location>
        <begin position="71"/>
        <end position="262"/>
    </location>
</feature>
<dbReference type="InterPro" id="IPR050901">
    <property type="entry name" value="BP-dep_ABC_trans_perm"/>
</dbReference>
<comment type="similarity">
    <text evidence="3">Belongs to the binding-protein-dependent transport system permease family. MalFG subfamily.</text>
</comment>
<accession>A0ABQ5W744</accession>
<feature type="transmembrane region" description="Helical" evidence="11">
    <location>
        <begin position="70"/>
        <end position="94"/>
    </location>
</feature>
<evidence type="ECO:0000313" key="14">
    <source>
        <dbReference type="Proteomes" id="UP001156691"/>
    </source>
</evidence>
<keyword evidence="5" id="KW-1003">Cell membrane</keyword>
<evidence type="ECO:0000256" key="2">
    <source>
        <dbReference type="ARBA" id="ARBA00004651"/>
    </source>
</evidence>
<keyword evidence="9 11" id="KW-0472">Membrane</keyword>
<gene>
    <name evidence="13" type="ORF">GCM10010862_28600</name>
</gene>
<reference evidence="14" key="1">
    <citation type="journal article" date="2019" name="Int. J. Syst. Evol. Microbiol.">
        <title>The Global Catalogue of Microorganisms (GCM) 10K type strain sequencing project: providing services to taxonomists for standard genome sequencing and annotation.</title>
        <authorList>
            <consortium name="The Broad Institute Genomics Platform"/>
            <consortium name="The Broad Institute Genome Sequencing Center for Infectious Disease"/>
            <person name="Wu L."/>
            <person name="Ma J."/>
        </authorList>
    </citation>
    <scope>NUCLEOTIDE SEQUENCE [LARGE SCALE GENOMIC DNA]</scope>
    <source>
        <strain evidence="14">NBRC 112416</strain>
    </source>
</reference>
<evidence type="ECO:0000256" key="10">
    <source>
        <dbReference type="ARBA" id="ARBA00041109"/>
    </source>
</evidence>
<evidence type="ECO:0000256" key="4">
    <source>
        <dbReference type="ARBA" id="ARBA00022448"/>
    </source>
</evidence>
<comment type="subcellular location">
    <subcellularLocation>
        <location evidence="2 11">Cell membrane</location>
        <topology evidence="2 11">Multi-pass membrane protein</topology>
    </subcellularLocation>
</comment>
<feature type="transmembrane region" description="Helical" evidence="11">
    <location>
        <begin position="12"/>
        <end position="35"/>
    </location>
</feature>
<evidence type="ECO:0000256" key="9">
    <source>
        <dbReference type="ARBA" id="ARBA00023136"/>
    </source>
</evidence>
<feature type="transmembrane region" description="Helical" evidence="11">
    <location>
        <begin position="106"/>
        <end position="128"/>
    </location>
</feature>
<dbReference type="RefSeq" id="WP_284340991.1">
    <property type="nucleotide sequence ID" value="NZ_BSNS01000011.1"/>
</dbReference>
<evidence type="ECO:0000256" key="11">
    <source>
        <dbReference type="RuleBase" id="RU363032"/>
    </source>
</evidence>
<evidence type="ECO:0000256" key="1">
    <source>
        <dbReference type="ARBA" id="ARBA00002264"/>
    </source>
</evidence>
<keyword evidence="7 11" id="KW-0812">Transmembrane</keyword>
<proteinExistence type="inferred from homology"/>
<feature type="transmembrane region" description="Helical" evidence="11">
    <location>
        <begin position="243"/>
        <end position="262"/>
    </location>
</feature>
<evidence type="ECO:0000313" key="13">
    <source>
        <dbReference type="EMBL" id="GLQ55601.1"/>
    </source>
</evidence>
<feature type="transmembrane region" description="Helical" evidence="11">
    <location>
        <begin position="140"/>
        <end position="162"/>
    </location>
</feature>
<evidence type="ECO:0000256" key="3">
    <source>
        <dbReference type="ARBA" id="ARBA00009047"/>
    </source>
</evidence>
<dbReference type="PANTHER" id="PTHR32243:SF50">
    <property type="entry name" value="MALTOSE_MALTODEXTRIN TRANSPORT SYSTEM PERMEASE PROTEIN MALG"/>
    <property type="match status" value="1"/>
</dbReference>
<dbReference type="Proteomes" id="UP001156691">
    <property type="component" value="Unassembled WGS sequence"/>
</dbReference>
<dbReference type="InterPro" id="IPR035906">
    <property type="entry name" value="MetI-like_sf"/>
</dbReference>
<evidence type="ECO:0000256" key="5">
    <source>
        <dbReference type="ARBA" id="ARBA00022475"/>
    </source>
</evidence>
<evidence type="ECO:0000259" key="12">
    <source>
        <dbReference type="PROSITE" id="PS50928"/>
    </source>
</evidence>
<sequence>MTRAYNPWVMLRWALLALLIAFVVCPFIWMVSISFKPEQEVFSKTLSILPRNPTLANYQMIFDFVPYPRFFMNSMIVAIVSTVCSLVASTLAGYSFSRFRYKGRSSLAFLVLSTQMFPLVTGIIPLYLVFSKLGLINTYWALFVAYVAFTIPFCTWMLKGFFDTIPREIEEAAVIDGCSRLEVLVRIVLPLSIPALVATSVFCFILSWNEFLYATVLTTSNDVRTLPAALGIMIGQGYTQWGGLNAAGVLTTLPVIIVFVFFQRYLVDGLTAGATKG</sequence>
<keyword evidence="8 11" id="KW-1133">Transmembrane helix</keyword>
<dbReference type="InterPro" id="IPR000515">
    <property type="entry name" value="MetI-like"/>
</dbReference>
<keyword evidence="4 11" id="KW-0813">Transport</keyword>
<comment type="caution">
    <text evidence="13">The sequence shown here is derived from an EMBL/GenBank/DDBJ whole genome shotgun (WGS) entry which is preliminary data.</text>
</comment>
<dbReference type="Pfam" id="PF00528">
    <property type="entry name" value="BPD_transp_1"/>
    <property type="match status" value="1"/>
</dbReference>
<dbReference type="PANTHER" id="PTHR32243">
    <property type="entry name" value="MALTOSE TRANSPORT SYSTEM PERMEASE-RELATED"/>
    <property type="match status" value="1"/>
</dbReference>